<reference evidence="3" key="1">
    <citation type="submission" date="2020-11" db="EMBL/GenBank/DDBJ databases">
        <title>Isolation and identification of active actinomycetes.</title>
        <authorList>
            <person name="Sun X."/>
        </authorList>
    </citation>
    <scope>NUCLEOTIDE SEQUENCE</scope>
    <source>
        <strain evidence="3">NEAU-A11</strain>
    </source>
</reference>
<feature type="chain" id="PRO_5038475594" evidence="1">
    <location>
        <begin position="19"/>
        <end position="185"/>
    </location>
</feature>
<dbReference type="PROSITE" id="PS51257">
    <property type="entry name" value="PROKAR_LIPOPROTEIN"/>
    <property type="match status" value="1"/>
</dbReference>
<dbReference type="AlphaFoldDB" id="A0A931CAT4"/>
<evidence type="ECO:0000313" key="3">
    <source>
        <dbReference type="EMBL" id="MBG0564542.1"/>
    </source>
</evidence>
<keyword evidence="1" id="KW-0732">Signal</keyword>
<gene>
    <name evidence="3" type="ORF">I4J89_24140</name>
</gene>
<feature type="domain" description="DUF305" evidence="2">
    <location>
        <begin position="63"/>
        <end position="179"/>
    </location>
</feature>
<feature type="signal peptide" evidence="1">
    <location>
        <begin position="1"/>
        <end position="18"/>
    </location>
</feature>
<dbReference type="EMBL" id="JADQTO010000011">
    <property type="protein sequence ID" value="MBG0564542.1"/>
    <property type="molecule type" value="Genomic_DNA"/>
</dbReference>
<evidence type="ECO:0000259" key="2">
    <source>
        <dbReference type="Pfam" id="PF03713"/>
    </source>
</evidence>
<dbReference type="Pfam" id="PF03713">
    <property type="entry name" value="DUF305"/>
    <property type="match status" value="1"/>
</dbReference>
<evidence type="ECO:0000313" key="4">
    <source>
        <dbReference type="Proteomes" id="UP000598146"/>
    </source>
</evidence>
<dbReference type="RefSeq" id="WP_196416318.1">
    <property type="nucleotide sequence ID" value="NZ_JADQTO010000011.1"/>
</dbReference>
<sequence>MFANPRLLLACAVTAVLAGCGTPPVTVPPPVPATSAPTSAAFGGTDRSWLEINIAMDEELLPLLDLAATRGDDTALQQLADQVKVVIDEELGTLRQLHADAGLPAENPHKGMPMPGMVTPSQVAEAGRQRGADFDETLRDCLRAHLEQSRQLAGSERTAGSEPRTVALADRIFTSREEFLKSLDS</sequence>
<comment type="caution">
    <text evidence="3">The sequence shown here is derived from an EMBL/GenBank/DDBJ whole genome shotgun (WGS) entry which is preliminary data.</text>
</comment>
<organism evidence="3 4">
    <name type="scientific">Actinoplanes aureus</name>
    <dbReference type="NCBI Taxonomy" id="2792083"/>
    <lineage>
        <taxon>Bacteria</taxon>
        <taxon>Bacillati</taxon>
        <taxon>Actinomycetota</taxon>
        <taxon>Actinomycetes</taxon>
        <taxon>Micromonosporales</taxon>
        <taxon>Micromonosporaceae</taxon>
        <taxon>Actinoplanes</taxon>
    </lineage>
</organism>
<name>A0A931CAT4_9ACTN</name>
<keyword evidence="4" id="KW-1185">Reference proteome</keyword>
<dbReference type="InterPro" id="IPR005183">
    <property type="entry name" value="DUF305_CopM-like"/>
</dbReference>
<proteinExistence type="predicted"/>
<accession>A0A931CAT4</accession>
<dbReference type="InterPro" id="IPR012347">
    <property type="entry name" value="Ferritin-like"/>
</dbReference>
<protein>
    <submittedName>
        <fullName evidence="3">DUF305 domain-containing protein</fullName>
    </submittedName>
</protein>
<dbReference type="Gene3D" id="1.20.1260.10">
    <property type="match status" value="1"/>
</dbReference>
<evidence type="ECO:0000256" key="1">
    <source>
        <dbReference type="SAM" id="SignalP"/>
    </source>
</evidence>
<dbReference type="Proteomes" id="UP000598146">
    <property type="component" value="Unassembled WGS sequence"/>
</dbReference>